<name>A0A644WHC8_9ZZZZ</name>
<dbReference type="GO" id="GO:0015888">
    <property type="term" value="P:thiamine transport"/>
    <property type="evidence" value="ECO:0007669"/>
    <property type="project" value="TreeGrafter"/>
</dbReference>
<dbReference type="GO" id="GO:0030975">
    <property type="term" value="F:thiamine binding"/>
    <property type="evidence" value="ECO:0007669"/>
    <property type="project" value="TreeGrafter"/>
</dbReference>
<protein>
    <submittedName>
        <fullName evidence="2">Uncharacterized protein</fullName>
    </submittedName>
</protein>
<dbReference type="InterPro" id="IPR026045">
    <property type="entry name" value="Ferric-bd"/>
</dbReference>
<dbReference type="PANTHER" id="PTHR30006">
    <property type="entry name" value="THIAMINE-BINDING PERIPLASMIC PROTEIN-RELATED"/>
    <property type="match status" value="1"/>
</dbReference>
<proteinExistence type="predicted"/>
<dbReference type="EMBL" id="VSSQ01000904">
    <property type="protein sequence ID" value="MPM02871.1"/>
    <property type="molecule type" value="Genomic_DNA"/>
</dbReference>
<dbReference type="InterPro" id="IPR006059">
    <property type="entry name" value="SBP"/>
</dbReference>
<evidence type="ECO:0000313" key="2">
    <source>
        <dbReference type="EMBL" id="MPM02871.1"/>
    </source>
</evidence>
<dbReference type="SUPFAM" id="SSF53850">
    <property type="entry name" value="Periplasmic binding protein-like II"/>
    <property type="match status" value="1"/>
</dbReference>
<dbReference type="GO" id="GO:0030976">
    <property type="term" value="F:thiamine pyrophosphate binding"/>
    <property type="evidence" value="ECO:0007669"/>
    <property type="project" value="TreeGrafter"/>
</dbReference>
<keyword evidence="1" id="KW-0732">Signal</keyword>
<sequence>MLNCSGILNRRVLSTVLKNLVCLILVLVGIVSIEAQTKTSGIVTIYTSVPENLMNEIAPLFAKARPGYSLKVYRSGTPDIMAKLEAEAKSGKINADVVWVAETTSAEDLKDLNLLRPYTSSEATNIPAQLKDAAGYYYGSRLINMVLAYNTLKVKEPKSWNAMLDPAYRGKVGIPSPANSGSALYALGSIVNRADMGWKFIEAVRANGGVQLKNNSDAVQKVASGEIFLAIALDYQVKNFRDSGSPISYAVPEEGLVMVVSPVALLKGSPNPKGGEIFLEYVLSKDCQEFMSASQSVVPVRTDVTPPRGVPSLETLKAMQSDAVFIKKNKGALVEHFMSIMTK</sequence>
<dbReference type="AlphaFoldDB" id="A0A644WHC8"/>
<dbReference type="PANTHER" id="PTHR30006:SF2">
    <property type="entry name" value="ABC TRANSPORTER SUBSTRATE-BINDING PROTEIN"/>
    <property type="match status" value="1"/>
</dbReference>
<accession>A0A644WHC8</accession>
<dbReference type="Pfam" id="PF13416">
    <property type="entry name" value="SBP_bac_8"/>
    <property type="match status" value="1"/>
</dbReference>
<organism evidence="2">
    <name type="scientific">bioreactor metagenome</name>
    <dbReference type="NCBI Taxonomy" id="1076179"/>
    <lineage>
        <taxon>unclassified sequences</taxon>
        <taxon>metagenomes</taxon>
        <taxon>ecological metagenomes</taxon>
    </lineage>
</organism>
<evidence type="ECO:0000256" key="1">
    <source>
        <dbReference type="ARBA" id="ARBA00022729"/>
    </source>
</evidence>
<comment type="caution">
    <text evidence="2">The sequence shown here is derived from an EMBL/GenBank/DDBJ whole genome shotgun (WGS) entry which is preliminary data.</text>
</comment>
<dbReference type="PIRSF" id="PIRSF002825">
    <property type="entry name" value="CfbpA"/>
    <property type="match status" value="1"/>
</dbReference>
<dbReference type="GO" id="GO:0030288">
    <property type="term" value="C:outer membrane-bounded periplasmic space"/>
    <property type="evidence" value="ECO:0007669"/>
    <property type="project" value="TreeGrafter"/>
</dbReference>
<gene>
    <name evidence="2" type="ORF">SDC9_49126</name>
</gene>
<reference evidence="2" key="1">
    <citation type="submission" date="2019-08" db="EMBL/GenBank/DDBJ databases">
        <authorList>
            <person name="Kucharzyk K."/>
            <person name="Murdoch R.W."/>
            <person name="Higgins S."/>
            <person name="Loffler F."/>
        </authorList>
    </citation>
    <scope>NUCLEOTIDE SEQUENCE</scope>
</reference>
<dbReference type="Gene3D" id="3.40.190.10">
    <property type="entry name" value="Periplasmic binding protein-like II"/>
    <property type="match status" value="2"/>
</dbReference>
<dbReference type="CDD" id="cd13547">
    <property type="entry name" value="PBP2_Fbp_like_2"/>
    <property type="match status" value="1"/>
</dbReference>